<dbReference type="EMBL" id="CP015401">
    <property type="protein sequence ID" value="ANU58174.1"/>
    <property type="molecule type" value="Genomic_DNA"/>
</dbReference>
<proteinExistence type="inferred from homology"/>
<dbReference type="CDD" id="cd00093">
    <property type="entry name" value="HTH_XRE"/>
    <property type="match status" value="1"/>
</dbReference>
<dbReference type="InterPro" id="IPR001387">
    <property type="entry name" value="Cro/C1-type_HTH"/>
</dbReference>
<dbReference type="Pfam" id="PF06114">
    <property type="entry name" value="Peptidase_M78"/>
    <property type="match status" value="1"/>
</dbReference>
<dbReference type="GO" id="GO:0003677">
    <property type="term" value="F:DNA binding"/>
    <property type="evidence" value="ECO:0007669"/>
    <property type="project" value="InterPro"/>
</dbReference>
<dbReference type="InterPro" id="IPR052345">
    <property type="entry name" value="Rad_response_metalloprotease"/>
</dbReference>
<keyword evidence="4" id="KW-1185">Reference proteome</keyword>
<dbReference type="InterPro" id="IPR010982">
    <property type="entry name" value="Lambda_DNA-bd_dom_sf"/>
</dbReference>
<name>A0A1C7H0S7_9BACE</name>
<dbReference type="AlphaFoldDB" id="A0A1C7H0S7"/>
<dbReference type="RefSeq" id="WP_065539084.1">
    <property type="nucleotide sequence ID" value="NZ_CAPUCN010000075.1"/>
</dbReference>
<dbReference type="PROSITE" id="PS50943">
    <property type="entry name" value="HTH_CROC1"/>
    <property type="match status" value="1"/>
</dbReference>
<evidence type="ECO:0000313" key="4">
    <source>
        <dbReference type="Proteomes" id="UP000092631"/>
    </source>
</evidence>
<dbReference type="InterPro" id="IPR010359">
    <property type="entry name" value="IrrE_HExxH"/>
</dbReference>
<dbReference type="KEGG" id="bcae:A4V03_11855"/>
<evidence type="ECO:0000256" key="1">
    <source>
        <dbReference type="ARBA" id="ARBA00007227"/>
    </source>
</evidence>
<gene>
    <name evidence="3" type="ORF">A4V03_11855</name>
</gene>
<feature type="domain" description="HTH cro/C1-type" evidence="2">
    <location>
        <begin position="6"/>
        <end position="61"/>
    </location>
</feature>
<protein>
    <recommendedName>
        <fullName evidence="2">HTH cro/C1-type domain-containing protein</fullName>
    </recommendedName>
</protein>
<dbReference type="SUPFAM" id="SSF47413">
    <property type="entry name" value="lambda repressor-like DNA-binding domains"/>
    <property type="match status" value="1"/>
</dbReference>
<comment type="similarity">
    <text evidence="1">Belongs to the short-chain fatty acyl-CoA assimilation regulator (ScfR) family.</text>
</comment>
<sequence>MRNLQLAFARQYRRFTQTGLAAKVPGLSQSNLSNYEKGLGTLSDDLLERIMSVLNFPFGFLDLKIVNNVDCKHYRKKASVKAQDRDKIDRFISLSAYCFDWMAEFVDFPDFKFKYIDVDSGTTPEEIALYVRRQFSLGIAPIENICNFLERNGIPIFFWDCECDEFDGVSLITDRGNHLIILNKNMSNDRKRFSLAHELGHIIMHQCYDFFIPEVRNKEKEANRFAAEFIMPSQGIKGSLMNIKFSNLPTLKAYWLTSMASIIYRAKTLGQIDDVKYIMLRNELSRRAWLKTEPYDVFLDEPIVIKKAYSLITESVGYENEQISRLCKIPLDVVEEVFNFQSKIISLKLKVS</sequence>
<dbReference type="Gene3D" id="1.10.10.2910">
    <property type="match status" value="1"/>
</dbReference>
<dbReference type="Gene3D" id="1.10.260.40">
    <property type="entry name" value="lambda repressor-like DNA-binding domains"/>
    <property type="match status" value="1"/>
</dbReference>
<reference evidence="4" key="1">
    <citation type="submission" date="2016-04" db="EMBL/GenBank/DDBJ databases">
        <title>Complete Genome Sequences of Twelve Strains of a Stable Defined Moderately Diverse Mouse Microbiota 2 (sDMDMm2).</title>
        <authorList>
            <person name="Uchimura Y."/>
            <person name="Wyss M."/>
            <person name="Brugiroux S."/>
            <person name="Limenitakis J.P."/>
            <person name="Stecher B."/>
            <person name="McCoy K.D."/>
            <person name="Macpherson A.J."/>
        </authorList>
    </citation>
    <scope>NUCLEOTIDE SEQUENCE [LARGE SCALE GENOMIC DNA]</scope>
    <source>
        <strain evidence="4">I48</strain>
    </source>
</reference>
<dbReference type="GeneID" id="82187840"/>
<accession>A0A1C7H0S7</accession>
<dbReference type="PANTHER" id="PTHR43236:SF1">
    <property type="entry name" value="BLL7220 PROTEIN"/>
    <property type="match status" value="1"/>
</dbReference>
<dbReference type="OrthoDB" id="9794834at2"/>
<dbReference type="Proteomes" id="UP000092631">
    <property type="component" value="Chromosome"/>
</dbReference>
<organism evidence="3 4">
    <name type="scientific">Bacteroides caecimuris</name>
    <dbReference type="NCBI Taxonomy" id="1796613"/>
    <lineage>
        <taxon>Bacteria</taxon>
        <taxon>Pseudomonadati</taxon>
        <taxon>Bacteroidota</taxon>
        <taxon>Bacteroidia</taxon>
        <taxon>Bacteroidales</taxon>
        <taxon>Bacteroidaceae</taxon>
        <taxon>Bacteroides</taxon>
    </lineage>
</organism>
<dbReference type="SMART" id="SM00530">
    <property type="entry name" value="HTH_XRE"/>
    <property type="match status" value="1"/>
</dbReference>
<dbReference type="PANTHER" id="PTHR43236">
    <property type="entry name" value="ANTITOXIN HIGA1"/>
    <property type="match status" value="1"/>
</dbReference>
<evidence type="ECO:0000313" key="3">
    <source>
        <dbReference type="EMBL" id="ANU58174.1"/>
    </source>
</evidence>
<evidence type="ECO:0000259" key="2">
    <source>
        <dbReference type="PROSITE" id="PS50943"/>
    </source>
</evidence>